<comment type="caution">
    <text evidence="2">The sequence shown here is derived from an EMBL/GenBank/DDBJ whole genome shotgun (WGS) entry which is preliminary data.</text>
</comment>
<evidence type="ECO:0000313" key="3">
    <source>
        <dbReference type="Proteomes" id="UP000623107"/>
    </source>
</evidence>
<feature type="compositionally biased region" description="Polar residues" evidence="1">
    <location>
        <begin position="114"/>
        <end position="124"/>
    </location>
</feature>
<organism evidence="2 3">
    <name type="scientific">Gluconobacter vitians</name>
    <dbReference type="NCBI Taxonomy" id="2728102"/>
    <lineage>
        <taxon>Bacteria</taxon>
        <taxon>Pseudomonadati</taxon>
        <taxon>Pseudomonadota</taxon>
        <taxon>Alphaproteobacteria</taxon>
        <taxon>Acetobacterales</taxon>
        <taxon>Acetobacteraceae</taxon>
        <taxon>Gluconobacter</taxon>
    </lineage>
</organism>
<dbReference type="RefSeq" id="WP_194258930.1">
    <property type="nucleotide sequence ID" value="NZ_JABCQG010000003.1"/>
</dbReference>
<reference evidence="2" key="1">
    <citation type="submission" date="2020-04" db="EMBL/GenBank/DDBJ databases">
        <authorList>
            <person name="Sombolestani A."/>
        </authorList>
    </citation>
    <scope>NUCLEOTIDE SEQUENCE</scope>
    <source>
        <strain evidence="2">LMG 31484</strain>
    </source>
</reference>
<sequence>MKQSDFPSKIVIPFAGNASNSFVRDIPQTTTDQTAASFDQGFPADTFTATVAGGTPPDGKDFNGILRSCASSRAFSGSIASDTCLSLMQPIRLLLVAIQTDALCRTQRRLASIGNPQQTQTPQRQAHLDHRGSGQAFIKRRLAR</sequence>
<gene>
    <name evidence="2" type="ORF">HKD24_02825</name>
</gene>
<evidence type="ECO:0000313" key="2">
    <source>
        <dbReference type="EMBL" id="MBF0858145.1"/>
    </source>
</evidence>
<dbReference type="Proteomes" id="UP000623107">
    <property type="component" value="Unassembled WGS sequence"/>
</dbReference>
<proteinExistence type="predicted"/>
<accession>A0ABR9Y330</accession>
<dbReference type="EMBL" id="JABCQG010000003">
    <property type="protein sequence ID" value="MBF0858145.1"/>
    <property type="molecule type" value="Genomic_DNA"/>
</dbReference>
<protein>
    <submittedName>
        <fullName evidence="2">Uncharacterized protein</fullName>
    </submittedName>
</protein>
<feature type="region of interest" description="Disordered" evidence="1">
    <location>
        <begin position="113"/>
        <end position="133"/>
    </location>
</feature>
<evidence type="ECO:0000256" key="1">
    <source>
        <dbReference type="SAM" id="MobiDB-lite"/>
    </source>
</evidence>
<name>A0ABR9Y330_9PROT</name>
<keyword evidence="3" id="KW-1185">Reference proteome</keyword>
<reference evidence="2" key="2">
    <citation type="submission" date="2020-11" db="EMBL/GenBank/DDBJ databases">
        <title>Description of novel Gluconobacter species.</title>
        <authorList>
            <person name="Cleenwerck I."/>
            <person name="Cnockaert M."/>
            <person name="Borremans W."/>
            <person name="Wieme A.D."/>
            <person name="De Vuyst L."/>
            <person name="Vandamme P."/>
        </authorList>
    </citation>
    <scope>NUCLEOTIDE SEQUENCE</scope>
    <source>
        <strain evidence="2">LMG 31484</strain>
    </source>
</reference>